<proteinExistence type="predicted"/>
<organism evidence="1 2">
    <name type="scientific">Cardamine amara subsp. amara</name>
    <dbReference type="NCBI Taxonomy" id="228776"/>
    <lineage>
        <taxon>Eukaryota</taxon>
        <taxon>Viridiplantae</taxon>
        <taxon>Streptophyta</taxon>
        <taxon>Embryophyta</taxon>
        <taxon>Tracheophyta</taxon>
        <taxon>Spermatophyta</taxon>
        <taxon>Magnoliopsida</taxon>
        <taxon>eudicotyledons</taxon>
        <taxon>Gunneridae</taxon>
        <taxon>Pentapetalae</taxon>
        <taxon>rosids</taxon>
        <taxon>malvids</taxon>
        <taxon>Brassicales</taxon>
        <taxon>Brassicaceae</taxon>
        <taxon>Cardamineae</taxon>
        <taxon>Cardamine</taxon>
    </lineage>
</organism>
<dbReference type="Proteomes" id="UP001558713">
    <property type="component" value="Unassembled WGS sequence"/>
</dbReference>
<gene>
    <name evidence="1" type="ORF">V5N11_036074</name>
</gene>
<sequence length="194" mass="22383">MCKKKNDGGLGSKQAWRLLSNPLSLVSRIYKSRYYAKKSFLEAGPSYRPSYAWRSILHGRELLETGLMKAIGNGKDTDVWCDKWVFDEDPWRPINIQRTMEITMKVANLIQDDGTWDLIRMQEIFTPGDISKISAFPPNLEVGDSYIWAYSRNDAYSVKSGNWIVSKPRPGENFLTQIDQEGTTRKVTRFRQGY</sequence>
<evidence type="ECO:0000313" key="2">
    <source>
        <dbReference type="Proteomes" id="UP001558713"/>
    </source>
</evidence>
<protein>
    <submittedName>
        <fullName evidence="1">Mitochondrial protein</fullName>
    </submittedName>
</protein>
<accession>A0ABD1A4Q3</accession>
<evidence type="ECO:0000313" key="1">
    <source>
        <dbReference type="EMBL" id="KAL1198779.1"/>
    </source>
</evidence>
<name>A0ABD1A4Q3_CARAN</name>
<keyword evidence="2" id="KW-1185">Reference proteome</keyword>
<dbReference type="AlphaFoldDB" id="A0ABD1A4Q3"/>
<comment type="caution">
    <text evidence="1">The sequence shown here is derived from an EMBL/GenBank/DDBJ whole genome shotgun (WGS) entry which is preliminary data.</text>
</comment>
<reference evidence="1 2" key="1">
    <citation type="submission" date="2024-04" db="EMBL/GenBank/DDBJ databases">
        <title>Genome assembly C_amara_ONT_v2.</title>
        <authorList>
            <person name="Yant L."/>
            <person name="Moore C."/>
            <person name="Slenker M."/>
        </authorList>
    </citation>
    <scope>NUCLEOTIDE SEQUENCE [LARGE SCALE GENOMIC DNA]</scope>
    <source>
        <tissue evidence="1">Leaf</tissue>
    </source>
</reference>
<dbReference type="EMBL" id="JBANAX010000658">
    <property type="protein sequence ID" value="KAL1198779.1"/>
    <property type="molecule type" value="Genomic_DNA"/>
</dbReference>